<feature type="binding site" evidence="4">
    <location>
        <begin position="11"/>
        <end position="13"/>
    </location>
    <ligand>
        <name>N(1)-(5-phospho-beta-D-ribosyl)glycinamide</name>
        <dbReference type="ChEBI" id="CHEBI:143788"/>
    </ligand>
</feature>
<keyword evidence="3 4" id="KW-0658">Purine biosynthesis</keyword>
<dbReference type="EC" id="2.1.2.2" evidence="4"/>
<dbReference type="InterPro" id="IPR004607">
    <property type="entry name" value="GART"/>
</dbReference>
<dbReference type="EMBL" id="AYYZ01000029">
    <property type="protein sequence ID" value="KRM51915.1"/>
    <property type="molecule type" value="Genomic_DNA"/>
</dbReference>
<dbReference type="AlphaFoldDB" id="A0A0R1ZIY2"/>
<keyword evidence="2 4" id="KW-0808">Transferase</keyword>
<comment type="catalytic activity">
    <reaction evidence="4">
        <text>N(1)-(5-phospho-beta-D-ribosyl)glycinamide + (6R)-10-formyltetrahydrofolate = N(2)-formyl-N(1)-(5-phospho-beta-D-ribosyl)glycinamide + (6S)-5,6,7,8-tetrahydrofolate + H(+)</text>
        <dbReference type="Rhea" id="RHEA:15053"/>
        <dbReference type="ChEBI" id="CHEBI:15378"/>
        <dbReference type="ChEBI" id="CHEBI:57453"/>
        <dbReference type="ChEBI" id="CHEBI:143788"/>
        <dbReference type="ChEBI" id="CHEBI:147286"/>
        <dbReference type="ChEBI" id="CHEBI:195366"/>
        <dbReference type="EC" id="2.1.2.2"/>
    </reaction>
</comment>
<evidence type="ECO:0000313" key="7">
    <source>
        <dbReference type="Proteomes" id="UP000051291"/>
    </source>
</evidence>
<dbReference type="Gene3D" id="3.40.50.170">
    <property type="entry name" value="Formyl transferase, N-terminal domain"/>
    <property type="match status" value="1"/>
</dbReference>
<dbReference type="STRING" id="1423820.FC64_GL001109"/>
<evidence type="ECO:0000313" key="6">
    <source>
        <dbReference type="EMBL" id="KRM51915.1"/>
    </source>
</evidence>
<feature type="site" description="Raises pKa of active site His" evidence="4">
    <location>
        <position position="149"/>
    </location>
</feature>
<feature type="binding site" evidence="4">
    <location>
        <position position="107"/>
    </location>
    <ligand>
        <name>(6R)-10-formyltetrahydrofolate</name>
        <dbReference type="ChEBI" id="CHEBI:195366"/>
    </ligand>
</feature>
<evidence type="ECO:0000256" key="2">
    <source>
        <dbReference type="ARBA" id="ARBA00022679"/>
    </source>
</evidence>
<protein>
    <recommendedName>
        <fullName evidence="4">Phosphoribosylglycinamide formyltransferase</fullName>
        <ecNumber evidence="4">2.1.2.2</ecNumber>
    </recommendedName>
    <alternativeName>
        <fullName evidence="4">5'-phosphoribosylglycinamide transformylase</fullName>
    </alternativeName>
    <alternativeName>
        <fullName evidence="4">GAR transformylase</fullName>
        <shortName evidence="4">GART</shortName>
    </alternativeName>
</protein>
<evidence type="ECO:0000256" key="4">
    <source>
        <dbReference type="HAMAP-Rule" id="MF_01930"/>
    </source>
</evidence>
<dbReference type="GO" id="GO:0006189">
    <property type="term" value="P:'de novo' IMP biosynthetic process"/>
    <property type="evidence" value="ECO:0007669"/>
    <property type="project" value="UniProtKB-UniRule"/>
</dbReference>
<dbReference type="GO" id="GO:0004644">
    <property type="term" value="F:phosphoribosylglycinamide formyltransferase activity"/>
    <property type="evidence" value="ECO:0007669"/>
    <property type="project" value="UniProtKB-UniRule"/>
</dbReference>
<dbReference type="InterPro" id="IPR036477">
    <property type="entry name" value="Formyl_transf_N_sf"/>
</dbReference>
<comment type="caution">
    <text evidence="6">The sequence shown here is derived from an EMBL/GenBank/DDBJ whole genome shotgun (WGS) entry which is preliminary data.</text>
</comment>
<proteinExistence type="inferred from homology"/>
<feature type="active site" description="Proton donor" evidence="4">
    <location>
        <position position="109"/>
    </location>
</feature>
<dbReference type="InterPro" id="IPR002376">
    <property type="entry name" value="Formyl_transf_N"/>
</dbReference>
<evidence type="ECO:0000256" key="1">
    <source>
        <dbReference type="ARBA" id="ARBA00005054"/>
    </source>
</evidence>
<dbReference type="HAMAP" id="MF_01930">
    <property type="entry name" value="PurN"/>
    <property type="match status" value="1"/>
</dbReference>
<sequence>MRVAIFASGDGTNFETLVQAFNRHEIQHGKVVLLFCDHPNAPVIQRAKRLQIPYETFPLKQFASKAKYEQAILTKLQEYQVDLIALAGYMRVIGPTILNHYSKRIINLHPAYLPEFQGLHAIERAFDDHLQNGRAQTGVTLHYIDEGLDTGPIIRQKHVPIKPDDTLDELETRIHQTEHRLYPQVLNEVICQISKGEKE</sequence>
<dbReference type="UniPathway" id="UPA00074">
    <property type="reaction ID" value="UER00126"/>
</dbReference>
<dbReference type="CDD" id="cd08645">
    <property type="entry name" value="FMT_core_GART"/>
    <property type="match status" value="1"/>
</dbReference>
<dbReference type="Proteomes" id="UP000051291">
    <property type="component" value="Unassembled WGS sequence"/>
</dbReference>
<reference evidence="6 7" key="1">
    <citation type="journal article" date="2015" name="Genome Announc.">
        <title>Expanding the biotechnology potential of lactobacilli through comparative genomics of 213 strains and associated genera.</title>
        <authorList>
            <person name="Sun Z."/>
            <person name="Harris H.M."/>
            <person name="McCann A."/>
            <person name="Guo C."/>
            <person name="Argimon S."/>
            <person name="Zhang W."/>
            <person name="Yang X."/>
            <person name="Jeffery I.B."/>
            <person name="Cooney J.C."/>
            <person name="Kagawa T.F."/>
            <person name="Liu W."/>
            <person name="Song Y."/>
            <person name="Salvetti E."/>
            <person name="Wrobel A."/>
            <person name="Rasinkangas P."/>
            <person name="Parkhill J."/>
            <person name="Rea M.C."/>
            <person name="O'Sullivan O."/>
            <person name="Ritari J."/>
            <person name="Douillard F.P."/>
            <person name="Paul Ross R."/>
            <person name="Yang R."/>
            <person name="Briner A.E."/>
            <person name="Felis G.E."/>
            <person name="de Vos W.M."/>
            <person name="Barrangou R."/>
            <person name="Klaenhammer T.R."/>
            <person name="Caufield P.W."/>
            <person name="Cui Y."/>
            <person name="Zhang H."/>
            <person name="O'Toole P.W."/>
        </authorList>
    </citation>
    <scope>NUCLEOTIDE SEQUENCE [LARGE SCALE GENOMIC DNA]</scope>
    <source>
        <strain evidence="6 7">DSM 20653</strain>
    </source>
</reference>
<organism evidence="6 7">
    <name type="scientific">Ligilactobacillus araffinosus DSM 20653</name>
    <dbReference type="NCBI Taxonomy" id="1423820"/>
    <lineage>
        <taxon>Bacteria</taxon>
        <taxon>Bacillati</taxon>
        <taxon>Bacillota</taxon>
        <taxon>Bacilli</taxon>
        <taxon>Lactobacillales</taxon>
        <taxon>Lactobacillaceae</taxon>
        <taxon>Ligilactobacillus</taxon>
    </lineage>
</organism>
<comment type="caution">
    <text evidence="4">Lacks conserved residue(s) required for the propagation of feature annotation.</text>
</comment>
<keyword evidence="7" id="KW-1185">Reference proteome</keyword>
<dbReference type="RefSeq" id="WP_057906951.1">
    <property type="nucleotide sequence ID" value="NZ_AYYZ01000029.1"/>
</dbReference>
<dbReference type="GO" id="GO:0005829">
    <property type="term" value="C:cytosol"/>
    <property type="evidence" value="ECO:0007669"/>
    <property type="project" value="TreeGrafter"/>
</dbReference>
<dbReference type="SUPFAM" id="SSF53328">
    <property type="entry name" value="Formyltransferase"/>
    <property type="match status" value="1"/>
</dbReference>
<dbReference type="PANTHER" id="PTHR43369">
    <property type="entry name" value="PHOSPHORIBOSYLGLYCINAMIDE FORMYLTRANSFERASE"/>
    <property type="match status" value="1"/>
</dbReference>
<dbReference type="Pfam" id="PF00551">
    <property type="entry name" value="Formyl_trans_N"/>
    <property type="match status" value="1"/>
</dbReference>
<evidence type="ECO:0000259" key="5">
    <source>
        <dbReference type="Pfam" id="PF00551"/>
    </source>
</evidence>
<evidence type="ECO:0000256" key="3">
    <source>
        <dbReference type="ARBA" id="ARBA00022755"/>
    </source>
</evidence>
<comment type="similarity">
    <text evidence="4">Belongs to the GART family.</text>
</comment>
<dbReference type="NCBIfam" id="TIGR00639">
    <property type="entry name" value="PurN"/>
    <property type="match status" value="1"/>
</dbReference>
<name>A0A0R1ZIY2_9LACO</name>
<comment type="function">
    <text evidence="4">Catalyzes the transfer of a formyl group from 10-formyltetrahydrofolate to 5-phospho-ribosyl-glycinamide (GAR), producing 5-phospho-ribosyl-N-formylglycinamide (FGAR) and tetrahydrofolate.</text>
</comment>
<dbReference type="PANTHER" id="PTHR43369:SF2">
    <property type="entry name" value="PHOSPHORIBOSYLGLYCINAMIDE FORMYLTRANSFERASE"/>
    <property type="match status" value="1"/>
</dbReference>
<comment type="pathway">
    <text evidence="1 4">Purine metabolism; IMP biosynthesis via de novo pathway; N(2)-formyl-N(1)-(5-phospho-D-ribosyl)glycinamide from N(1)-(5-phospho-D-ribosyl)glycinamide (10-formyl THF route): step 1/1.</text>
</comment>
<dbReference type="PATRIC" id="fig|1423820.4.peg.1134"/>
<feature type="domain" description="Formyl transferase N-terminal" evidence="5">
    <location>
        <begin position="1"/>
        <end position="186"/>
    </location>
</feature>
<feature type="binding site" evidence="4">
    <location>
        <position position="65"/>
    </location>
    <ligand>
        <name>(6R)-10-formyltetrahydrofolate</name>
        <dbReference type="ChEBI" id="CHEBI:195366"/>
    </ligand>
</feature>
<gene>
    <name evidence="4" type="primary">purN</name>
    <name evidence="6" type="ORF">FC64_GL001109</name>
</gene>
<accession>A0A0R1ZIY2</accession>